<evidence type="ECO:0000256" key="1">
    <source>
        <dbReference type="SAM" id="MobiDB-lite"/>
    </source>
</evidence>
<feature type="region of interest" description="Disordered" evidence="1">
    <location>
        <begin position="85"/>
        <end position="104"/>
    </location>
</feature>
<proteinExistence type="predicted"/>
<dbReference type="EMBL" id="BKCJ011160026">
    <property type="protein sequence ID" value="GFC96408.1"/>
    <property type="molecule type" value="Genomic_DNA"/>
</dbReference>
<reference evidence="2" key="1">
    <citation type="journal article" date="2019" name="Sci. Rep.">
        <title>Draft genome of Tanacetum cinerariifolium, the natural source of mosquito coil.</title>
        <authorList>
            <person name="Yamashiro T."/>
            <person name="Shiraishi A."/>
            <person name="Satake H."/>
            <person name="Nakayama K."/>
        </authorList>
    </citation>
    <scope>NUCLEOTIDE SEQUENCE</scope>
</reference>
<comment type="caution">
    <text evidence="2">The sequence shown here is derived from an EMBL/GenBank/DDBJ whole genome shotgun (WGS) entry which is preliminary data.</text>
</comment>
<organism evidence="2">
    <name type="scientific">Tanacetum cinerariifolium</name>
    <name type="common">Dalmatian daisy</name>
    <name type="synonym">Chrysanthemum cinerariifolium</name>
    <dbReference type="NCBI Taxonomy" id="118510"/>
    <lineage>
        <taxon>Eukaryota</taxon>
        <taxon>Viridiplantae</taxon>
        <taxon>Streptophyta</taxon>
        <taxon>Embryophyta</taxon>
        <taxon>Tracheophyta</taxon>
        <taxon>Spermatophyta</taxon>
        <taxon>Magnoliopsida</taxon>
        <taxon>eudicotyledons</taxon>
        <taxon>Gunneridae</taxon>
        <taxon>Pentapetalae</taxon>
        <taxon>asterids</taxon>
        <taxon>campanulids</taxon>
        <taxon>Asterales</taxon>
        <taxon>Asteraceae</taxon>
        <taxon>Asteroideae</taxon>
        <taxon>Anthemideae</taxon>
        <taxon>Anthemidinae</taxon>
        <taxon>Tanacetum</taxon>
    </lineage>
</organism>
<feature type="non-terminal residue" evidence="2">
    <location>
        <position position="104"/>
    </location>
</feature>
<evidence type="ECO:0000313" key="2">
    <source>
        <dbReference type="EMBL" id="GFC96408.1"/>
    </source>
</evidence>
<gene>
    <name evidence="2" type="ORF">Tci_868378</name>
</gene>
<accession>A0A699SGY8</accession>
<protein>
    <submittedName>
        <fullName evidence="2">Uncharacterized protein</fullName>
    </submittedName>
</protein>
<sequence>MYTASLKRSENYKAQPYHYASPSKQILKAKSKPFLPCTYDSFNDHRPYDCRNYPECEICKSYDHFTSGHNRVIHIRGGVLAKSSQSSESSIGVKCNTCGSTVHS</sequence>
<dbReference type="AlphaFoldDB" id="A0A699SGY8"/>
<name>A0A699SGY8_TANCI</name>